<dbReference type="EC" id="1.13.11.52" evidence="5"/>
<dbReference type="GO" id="GO:0019441">
    <property type="term" value="P:L-tryptophan catabolic process to kynurenine"/>
    <property type="evidence" value="ECO:0007669"/>
    <property type="project" value="UniProtKB-UniRule"/>
</dbReference>
<comment type="function">
    <text evidence="5">Produces N-formyl-kynurenine through the oxidation of tryptophan.</text>
</comment>
<dbReference type="GO" id="GO:0033754">
    <property type="term" value="F:indoleamine 2,3-dioxygenase activity"/>
    <property type="evidence" value="ECO:0007669"/>
    <property type="project" value="UniProtKB-EC"/>
</dbReference>
<keyword evidence="3 4" id="KW-0408">Iron</keyword>
<feature type="binding site" description="proximal binding residue" evidence="4">
    <location>
        <position position="440"/>
    </location>
    <ligand>
        <name>heme b</name>
        <dbReference type="ChEBI" id="CHEBI:60344"/>
    </ligand>
    <ligandPart>
        <name>Fe</name>
        <dbReference type="ChEBI" id="CHEBI:18248"/>
    </ligandPart>
</feature>
<reference evidence="7 8" key="1">
    <citation type="submission" date="2023-08" db="EMBL/GenBank/DDBJ databases">
        <title>Black Yeasts Isolated from many extreme environments.</title>
        <authorList>
            <person name="Coleine C."/>
            <person name="Stajich J.E."/>
            <person name="Selbmann L."/>
        </authorList>
    </citation>
    <scope>NUCLEOTIDE SEQUENCE [LARGE SCALE GENOMIC DNA]</scope>
    <source>
        <strain evidence="7 8">CCFEE 5910</strain>
    </source>
</reference>
<keyword evidence="5" id="KW-0223">Dioxygenase</keyword>
<gene>
    <name evidence="7" type="ORF">LTR05_008378</name>
</gene>
<keyword evidence="6" id="KW-0175">Coiled coil</keyword>
<dbReference type="Gene3D" id="1.20.58.480">
    <property type="match status" value="1"/>
</dbReference>
<dbReference type="PANTHER" id="PTHR28657">
    <property type="entry name" value="INDOLEAMINE 2,3-DIOXYGENASE"/>
    <property type="match status" value="1"/>
</dbReference>
<name>A0AAN7QCH2_9EURO</name>
<protein>
    <recommendedName>
        <fullName evidence="5">Indoleamine 2,3-dioxygenase</fullName>
        <ecNumber evidence="5">1.13.11.52</ecNumber>
    </recommendedName>
</protein>
<comment type="catalytic activity">
    <reaction evidence="5">
        <text>L-tryptophan + O2 = N-formyl-L-kynurenine</text>
        <dbReference type="Rhea" id="RHEA:24536"/>
        <dbReference type="ChEBI" id="CHEBI:15379"/>
        <dbReference type="ChEBI" id="CHEBI:57912"/>
        <dbReference type="ChEBI" id="CHEBI:58629"/>
    </reaction>
</comment>
<evidence type="ECO:0000256" key="1">
    <source>
        <dbReference type="ARBA" id="ARBA00007119"/>
    </source>
</evidence>
<dbReference type="GO" id="GO:0020037">
    <property type="term" value="F:heme binding"/>
    <property type="evidence" value="ECO:0007669"/>
    <property type="project" value="UniProtKB-UniRule"/>
</dbReference>
<evidence type="ECO:0000313" key="7">
    <source>
        <dbReference type="EMBL" id="KAK5080674.1"/>
    </source>
</evidence>
<dbReference type="Pfam" id="PF01231">
    <property type="entry name" value="IDO"/>
    <property type="match status" value="1"/>
</dbReference>
<evidence type="ECO:0000256" key="2">
    <source>
        <dbReference type="ARBA" id="ARBA00022723"/>
    </source>
</evidence>
<accession>A0AAN7QCH2</accession>
<proteinExistence type="inferred from homology"/>
<keyword evidence="2 4" id="KW-0479">Metal-binding</keyword>
<comment type="similarity">
    <text evidence="1 5">Belongs to the indoleamine 2,3-dioxygenase family.</text>
</comment>
<dbReference type="EMBL" id="JAVRRJ010000012">
    <property type="protein sequence ID" value="KAK5080674.1"/>
    <property type="molecule type" value="Genomic_DNA"/>
</dbReference>
<evidence type="ECO:0000256" key="4">
    <source>
        <dbReference type="PIRSR" id="PIRSR600898-1"/>
    </source>
</evidence>
<dbReference type="InterPro" id="IPR037217">
    <property type="entry name" value="Trp/Indoleamine_2_3_dOase-like"/>
</dbReference>
<keyword evidence="8" id="KW-1185">Reference proteome</keyword>
<keyword evidence="4 5" id="KW-0349">Heme</keyword>
<evidence type="ECO:0000256" key="6">
    <source>
        <dbReference type="SAM" id="Coils"/>
    </source>
</evidence>
<evidence type="ECO:0000313" key="8">
    <source>
        <dbReference type="Proteomes" id="UP001309876"/>
    </source>
</evidence>
<dbReference type="Proteomes" id="UP001309876">
    <property type="component" value="Unassembled WGS sequence"/>
</dbReference>
<keyword evidence="5" id="KW-0560">Oxidoreductase</keyword>
<organism evidence="7 8">
    <name type="scientific">Lithohypha guttulata</name>
    <dbReference type="NCBI Taxonomy" id="1690604"/>
    <lineage>
        <taxon>Eukaryota</taxon>
        <taxon>Fungi</taxon>
        <taxon>Dikarya</taxon>
        <taxon>Ascomycota</taxon>
        <taxon>Pezizomycotina</taxon>
        <taxon>Eurotiomycetes</taxon>
        <taxon>Chaetothyriomycetidae</taxon>
        <taxon>Chaetothyriales</taxon>
        <taxon>Trichomeriaceae</taxon>
        <taxon>Lithohypha</taxon>
    </lineage>
</organism>
<dbReference type="GO" id="GO:0046872">
    <property type="term" value="F:metal ion binding"/>
    <property type="evidence" value="ECO:0007669"/>
    <property type="project" value="UniProtKB-UniRule"/>
</dbReference>
<sequence length="544" mass="60685">MAPYLDTSAPSSPKDNSPPLPSFKEAFPHFYKDPNTLPHSFDPFTVNAVTGFLPTALPIKDLPATFSAVQKLVEVMPVQKLDGAPGLLGTYTFGEAIDSGEALLDLTEHIDELRVAGTGKLDLHVITALFRDYSFLASGYLLEPCWKTWNERRAGGVIPDGSASSYSAPGPAEYGYGRSKLPSCIARPLVKLAEILAIPPFMSYAASYALYNYYLEDPALGHEMYDDIRLVRAFEKGLDPASSEAGFILTHVHMVSLTGPLIKGVIEVMDGVGMLAKSGVTDKTKQVSKIEEALSLILAQMSKIEANMERMWANSRPKDYTTYRTFIFGITSQPLFPDGVVYEGCFGDKPVDFRGESGANDSIIPLLDNLCQVPMPKNPLTDILREFREYRPESQRSLLNWTECKANILNTRSFLTTTSPRLAILYLRVLNHIRSFRWRHWMFVREYIIKRTKYPVATGGSPIVTWLPNQLSAVMELMEGVYRDSGLMALVEEGMFHGGGGEELEEGVSGTEKKVVKEIMEVVEEQKARLEKEVRKYCMERCLK</sequence>
<feature type="coiled-coil region" evidence="6">
    <location>
        <begin position="513"/>
        <end position="540"/>
    </location>
</feature>
<comment type="caution">
    <text evidence="7">The sequence shown here is derived from an EMBL/GenBank/DDBJ whole genome shotgun (WGS) entry which is preliminary data.</text>
</comment>
<dbReference type="AlphaFoldDB" id="A0AAN7QCH2"/>
<dbReference type="PANTHER" id="PTHR28657:SF3">
    <property type="entry name" value="INDOLEAMINE 2,3-DIOXYGENASE"/>
    <property type="match status" value="1"/>
</dbReference>
<dbReference type="InterPro" id="IPR000898">
    <property type="entry name" value="Indolamine_dOase"/>
</dbReference>
<evidence type="ECO:0000256" key="5">
    <source>
        <dbReference type="RuleBase" id="RU369119"/>
    </source>
</evidence>
<dbReference type="SUPFAM" id="SSF140959">
    <property type="entry name" value="Indolic compounds 2,3-dioxygenase-like"/>
    <property type="match status" value="1"/>
</dbReference>
<evidence type="ECO:0000256" key="3">
    <source>
        <dbReference type="ARBA" id="ARBA00023004"/>
    </source>
</evidence>